<feature type="transmembrane region" description="Helical" evidence="6">
    <location>
        <begin position="274"/>
        <end position="294"/>
    </location>
</feature>
<dbReference type="Gene3D" id="1.20.1250.20">
    <property type="entry name" value="MFS general substrate transporter like domains"/>
    <property type="match status" value="2"/>
</dbReference>
<feature type="transmembrane region" description="Helical" evidence="6">
    <location>
        <begin position="392"/>
        <end position="414"/>
    </location>
</feature>
<feature type="region of interest" description="Disordered" evidence="5">
    <location>
        <begin position="213"/>
        <end position="232"/>
    </location>
</feature>
<evidence type="ECO:0000256" key="3">
    <source>
        <dbReference type="ARBA" id="ARBA00022989"/>
    </source>
</evidence>
<dbReference type="PANTHER" id="PTHR23523:SF2">
    <property type="entry name" value="2-NITROIMIDAZOLE TRANSPORTER"/>
    <property type="match status" value="1"/>
</dbReference>
<dbReference type="InterPro" id="IPR052524">
    <property type="entry name" value="MFS_Cyanate_Porter"/>
</dbReference>
<organism evidence="8 9">
    <name type="scientific">Leifsonia naganoensis</name>
    <dbReference type="NCBI Taxonomy" id="150025"/>
    <lineage>
        <taxon>Bacteria</taxon>
        <taxon>Bacillati</taxon>
        <taxon>Actinomycetota</taxon>
        <taxon>Actinomycetes</taxon>
        <taxon>Micrococcales</taxon>
        <taxon>Microbacteriaceae</taxon>
        <taxon>Leifsonia</taxon>
    </lineage>
</organism>
<dbReference type="InterPro" id="IPR011701">
    <property type="entry name" value="MFS"/>
</dbReference>
<feature type="transmembrane region" description="Helical" evidence="6">
    <location>
        <begin position="240"/>
        <end position="262"/>
    </location>
</feature>
<gene>
    <name evidence="8" type="ORF">HNR14_001226</name>
</gene>
<feature type="transmembrane region" description="Helical" evidence="6">
    <location>
        <begin position="184"/>
        <end position="202"/>
    </location>
</feature>
<evidence type="ECO:0000256" key="6">
    <source>
        <dbReference type="SAM" id="Phobius"/>
    </source>
</evidence>
<dbReference type="GO" id="GO:0022857">
    <property type="term" value="F:transmembrane transporter activity"/>
    <property type="evidence" value="ECO:0007669"/>
    <property type="project" value="InterPro"/>
</dbReference>
<dbReference type="PANTHER" id="PTHR23523">
    <property type="match status" value="1"/>
</dbReference>
<evidence type="ECO:0000313" key="8">
    <source>
        <dbReference type="EMBL" id="NYK09345.1"/>
    </source>
</evidence>
<keyword evidence="4 6" id="KW-0472">Membrane</keyword>
<feature type="transmembrane region" description="Helical" evidence="6">
    <location>
        <begin position="151"/>
        <end position="178"/>
    </location>
</feature>
<evidence type="ECO:0000256" key="4">
    <source>
        <dbReference type="ARBA" id="ARBA00023136"/>
    </source>
</evidence>
<evidence type="ECO:0000259" key="7">
    <source>
        <dbReference type="PROSITE" id="PS50850"/>
    </source>
</evidence>
<feature type="transmembrane region" description="Helical" evidence="6">
    <location>
        <begin position="94"/>
        <end position="111"/>
    </location>
</feature>
<name>A0A853DUE1_9MICO</name>
<feature type="transmembrane region" description="Helical" evidence="6">
    <location>
        <begin position="117"/>
        <end position="139"/>
    </location>
</feature>
<evidence type="ECO:0000256" key="2">
    <source>
        <dbReference type="ARBA" id="ARBA00022692"/>
    </source>
</evidence>
<evidence type="ECO:0000313" key="9">
    <source>
        <dbReference type="Proteomes" id="UP000521075"/>
    </source>
</evidence>
<evidence type="ECO:0000256" key="1">
    <source>
        <dbReference type="ARBA" id="ARBA00004651"/>
    </source>
</evidence>
<keyword evidence="2 6" id="KW-0812">Transmembrane</keyword>
<sequence>MSTETRPTPAQRAARAPAAIRPLRPALVIAGLLLVAGNLRAGITTVGPVLAELQHDLGLSSLTASILISLPLLAFAFVSPVAPAFARRLGLERALGVALASLAVGLVVRSLPGLPLLWVGTGLLGVAIAILNVVLPALVKRDFPTRIGQVTGAYSAVQASFAAIAAGAAVPVAALTAWGWRLPLGMWAGLALIALAVMVPQLRRRTVVPPSEDDVALTEPHHTAPSGRAAGARSPWGTAIGWQVTAFMGLQSVGFYVFITWLPSMEGAAGVDAAAAGVHQLLLNAFGIGGSLLASTLIPRFRDQRLLAVAGPALFALAALGVLLAPQLGGVWASMAGLAGGSSIVLALSFFGLRTRHHDQAAALSGMAQSVGYVLAAAGPIAAGALHDATGSWTPALAILVGLLAVLGVFGYLAGRARVIAD</sequence>
<proteinExistence type="predicted"/>
<comment type="caution">
    <text evidence="8">The sequence shown here is derived from an EMBL/GenBank/DDBJ whole genome shotgun (WGS) entry which is preliminary data.</text>
</comment>
<dbReference type="PROSITE" id="PS50850">
    <property type="entry name" value="MFS"/>
    <property type="match status" value="1"/>
</dbReference>
<accession>A0A853DUE1</accession>
<keyword evidence="3 6" id="KW-1133">Transmembrane helix</keyword>
<dbReference type="AlphaFoldDB" id="A0A853DUE1"/>
<dbReference type="Proteomes" id="UP000521075">
    <property type="component" value="Unassembled WGS sequence"/>
</dbReference>
<feature type="transmembrane region" description="Helical" evidence="6">
    <location>
        <begin position="306"/>
        <end position="325"/>
    </location>
</feature>
<dbReference type="EMBL" id="JACCHJ010000001">
    <property type="protein sequence ID" value="NYK09345.1"/>
    <property type="molecule type" value="Genomic_DNA"/>
</dbReference>
<dbReference type="GO" id="GO:0005886">
    <property type="term" value="C:plasma membrane"/>
    <property type="evidence" value="ECO:0007669"/>
    <property type="project" value="UniProtKB-SubCell"/>
</dbReference>
<keyword evidence="9" id="KW-1185">Reference proteome</keyword>
<feature type="domain" description="Major facilitator superfamily (MFS) profile" evidence="7">
    <location>
        <begin position="26"/>
        <end position="420"/>
    </location>
</feature>
<dbReference type="SUPFAM" id="SSF103473">
    <property type="entry name" value="MFS general substrate transporter"/>
    <property type="match status" value="1"/>
</dbReference>
<feature type="transmembrane region" description="Helical" evidence="6">
    <location>
        <begin position="363"/>
        <end position="386"/>
    </location>
</feature>
<evidence type="ECO:0000256" key="5">
    <source>
        <dbReference type="SAM" id="MobiDB-lite"/>
    </source>
</evidence>
<dbReference type="InterPro" id="IPR020846">
    <property type="entry name" value="MFS_dom"/>
</dbReference>
<comment type="subcellular location">
    <subcellularLocation>
        <location evidence="1">Cell membrane</location>
        <topology evidence="1">Multi-pass membrane protein</topology>
    </subcellularLocation>
</comment>
<feature type="transmembrane region" description="Helical" evidence="6">
    <location>
        <begin position="331"/>
        <end position="351"/>
    </location>
</feature>
<reference evidence="8 9" key="1">
    <citation type="submission" date="2020-07" db="EMBL/GenBank/DDBJ databases">
        <title>Sequencing the genomes of 1000 actinobacteria strains.</title>
        <authorList>
            <person name="Klenk H.-P."/>
        </authorList>
    </citation>
    <scope>NUCLEOTIDE SEQUENCE [LARGE SCALE GENOMIC DNA]</scope>
    <source>
        <strain evidence="8 9">DSM 15166</strain>
    </source>
</reference>
<dbReference type="Pfam" id="PF07690">
    <property type="entry name" value="MFS_1"/>
    <property type="match status" value="1"/>
</dbReference>
<protein>
    <submittedName>
        <fullName evidence="8">CP family cyanate transporter-like MFS transporter</fullName>
    </submittedName>
</protein>
<feature type="transmembrane region" description="Helical" evidence="6">
    <location>
        <begin position="57"/>
        <end position="82"/>
    </location>
</feature>
<dbReference type="RefSeq" id="WP_179700327.1">
    <property type="nucleotide sequence ID" value="NZ_BAAAHA010000003.1"/>
</dbReference>
<dbReference type="InterPro" id="IPR036259">
    <property type="entry name" value="MFS_trans_sf"/>
</dbReference>